<keyword evidence="3" id="KW-1185">Reference proteome</keyword>
<protein>
    <submittedName>
        <fullName evidence="2">Synaptotagmin-14-like</fullName>
    </submittedName>
</protein>
<name>A0A7D9JFP0_PARCT</name>
<comment type="caution">
    <text evidence="2">The sequence shown here is derived from an EMBL/GenBank/DDBJ whole genome shotgun (WGS) entry which is preliminary data.</text>
</comment>
<organism evidence="2 3">
    <name type="scientific">Paramuricea clavata</name>
    <name type="common">Red gorgonian</name>
    <name type="synonym">Violescent sea-whip</name>
    <dbReference type="NCBI Taxonomy" id="317549"/>
    <lineage>
        <taxon>Eukaryota</taxon>
        <taxon>Metazoa</taxon>
        <taxon>Cnidaria</taxon>
        <taxon>Anthozoa</taxon>
        <taxon>Octocorallia</taxon>
        <taxon>Malacalcyonacea</taxon>
        <taxon>Plexauridae</taxon>
        <taxon>Paramuricea</taxon>
    </lineage>
</organism>
<feature type="compositionally biased region" description="Polar residues" evidence="1">
    <location>
        <begin position="96"/>
        <end position="111"/>
    </location>
</feature>
<dbReference type="PANTHER" id="PTHR46129">
    <property type="entry name" value="SYNAPTOTAGMIN 14, ISOFORM D"/>
    <property type="match status" value="1"/>
</dbReference>
<dbReference type="Gene3D" id="2.60.40.150">
    <property type="entry name" value="C2 domain"/>
    <property type="match status" value="1"/>
</dbReference>
<dbReference type="EMBL" id="CACRXK020015675">
    <property type="protein sequence ID" value="CAB4028724.1"/>
    <property type="molecule type" value="Genomic_DNA"/>
</dbReference>
<feature type="compositionally biased region" description="Low complexity" evidence="1">
    <location>
        <begin position="130"/>
        <end position="140"/>
    </location>
</feature>
<dbReference type="Proteomes" id="UP001152795">
    <property type="component" value="Unassembled WGS sequence"/>
</dbReference>
<dbReference type="OrthoDB" id="5971102at2759"/>
<dbReference type="InterPro" id="IPR043541">
    <property type="entry name" value="SYT14/14L/16"/>
</dbReference>
<dbReference type="PROSITE" id="PS50004">
    <property type="entry name" value="C2"/>
    <property type="match status" value="1"/>
</dbReference>
<evidence type="ECO:0000313" key="3">
    <source>
        <dbReference type="Proteomes" id="UP001152795"/>
    </source>
</evidence>
<reference evidence="2" key="1">
    <citation type="submission" date="2020-04" db="EMBL/GenBank/DDBJ databases">
        <authorList>
            <person name="Alioto T."/>
            <person name="Alioto T."/>
            <person name="Gomez Garrido J."/>
        </authorList>
    </citation>
    <scope>NUCLEOTIDE SEQUENCE</scope>
    <source>
        <strain evidence="2">A484AB</strain>
    </source>
</reference>
<gene>
    <name evidence="2" type="ORF">PACLA_8A009057</name>
</gene>
<proteinExistence type="predicted"/>
<dbReference type="PANTHER" id="PTHR46129:SF2">
    <property type="entry name" value="SYNAPTOTAGMIN 14, ISOFORM D"/>
    <property type="match status" value="1"/>
</dbReference>
<evidence type="ECO:0000313" key="2">
    <source>
        <dbReference type="EMBL" id="CAB4028724.1"/>
    </source>
</evidence>
<dbReference type="SUPFAM" id="SSF49562">
    <property type="entry name" value="C2 domain (Calcium/lipid-binding domain, CaLB)"/>
    <property type="match status" value="1"/>
</dbReference>
<evidence type="ECO:0000256" key="1">
    <source>
        <dbReference type="SAM" id="MobiDB-lite"/>
    </source>
</evidence>
<dbReference type="InterPro" id="IPR035892">
    <property type="entry name" value="C2_domain_sf"/>
</dbReference>
<dbReference type="InterPro" id="IPR000008">
    <property type="entry name" value="C2_dom"/>
</dbReference>
<dbReference type="SMART" id="SM00239">
    <property type="entry name" value="C2"/>
    <property type="match status" value="1"/>
</dbReference>
<dbReference type="AlphaFoldDB" id="A0A7D9JFP0"/>
<accession>A0A7D9JFP0</accession>
<dbReference type="GO" id="GO:0005543">
    <property type="term" value="F:phospholipid binding"/>
    <property type="evidence" value="ECO:0007669"/>
    <property type="project" value="TreeGrafter"/>
</dbReference>
<feature type="region of interest" description="Disordered" evidence="1">
    <location>
        <begin position="82"/>
        <end position="144"/>
    </location>
</feature>
<sequence>MPFGNLCLRWRMAIANAMPNYAAIFSACCCVLGRWSRDRSMTVDSSSGESLETVGEKNCDDDKVLNLNVKNDSNLEVFERERVEGTRQRKAGVSGSDLTEMNSTERTSNRNYPPPSYSSATRRYTEPYRSNRSTNSTHTSAYRSLSDVTTQGRYFRRSRDVAREAMDTRRQNISPDLSLSSNFEAMNLNGSISPASSTFTLSSQIANHDFDFTVAKLRFVLDYTFHMSKLTTTINKVELTNEGMVRDKESMEVDLVLLPDKRQTYRVKAKNFTEPYAFYIYPRERLPQMRLRFRLYESGRMLKRVLLAEGVFALKNVRLGFELITLDIEMFPPTRGLAYGNRLEERSLSPVSMSTDISSRLSTTEDPELLVSLQHRSTVQRLNIEILKTRCCGPLVHNKAAPMYVEIKLISSSGDLLFDTKTSIQKDSPNPEFNEKFSFFLPDNNLLSVTLLVTLLRVSRPFGRKSLVGRFSIGRNNSDKSEEMHWNEVVRGQGCSPVLKWHKLFQL</sequence>
<dbReference type="Pfam" id="PF00168">
    <property type="entry name" value="C2"/>
    <property type="match status" value="1"/>
</dbReference>